<dbReference type="PROSITE" id="PS50110">
    <property type="entry name" value="RESPONSE_REGULATORY"/>
    <property type="match status" value="1"/>
</dbReference>
<dbReference type="CDD" id="cd00130">
    <property type="entry name" value="PAS"/>
    <property type="match status" value="3"/>
</dbReference>
<dbReference type="SMART" id="SM00091">
    <property type="entry name" value="PAS"/>
    <property type="match status" value="3"/>
</dbReference>
<feature type="transmembrane region" description="Helical" evidence="10">
    <location>
        <begin position="48"/>
        <end position="72"/>
    </location>
</feature>
<name>A0AAW4L5H9_9BACT</name>
<dbReference type="InterPro" id="IPR035965">
    <property type="entry name" value="PAS-like_dom_sf"/>
</dbReference>
<dbReference type="PRINTS" id="PR00344">
    <property type="entry name" value="BCTRLSENSOR"/>
</dbReference>
<keyword evidence="15" id="KW-1185">Reference proteome</keyword>
<evidence type="ECO:0000313" key="15">
    <source>
        <dbReference type="Proteomes" id="UP000811899"/>
    </source>
</evidence>
<evidence type="ECO:0000256" key="3">
    <source>
        <dbReference type="ARBA" id="ARBA00022553"/>
    </source>
</evidence>
<dbReference type="SUPFAM" id="SSF47384">
    <property type="entry name" value="Homodimeric domain of signal transducing histidine kinase"/>
    <property type="match status" value="1"/>
</dbReference>
<feature type="domain" description="Response regulatory" evidence="12">
    <location>
        <begin position="720"/>
        <end position="835"/>
    </location>
</feature>
<feature type="modified residue" description="4-aspartylphosphate" evidence="9">
    <location>
        <position position="770"/>
    </location>
</feature>
<keyword evidence="10" id="KW-0472">Membrane</keyword>
<dbReference type="InterPro" id="IPR036097">
    <property type="entry name" value="HisK_dim/P_sf"/>
</dbReference>
<dbReference type="Pfam" id="PF13188">
    <property type="entry name" value="PAS_8"/>
    <property type="match status" value="1"/>
</dbReference>
<dbReference type="Pfam" id="PF00072">
    <property type="entry name" value="Response_reg"/>
    <property type="match status" value="1"/>
</dbReference>
<dbReference type="CDD" id="cd00156">
    <property type="entry name" value="REC"/>
    <property type="match status" value="1"/>
</dbReference>
<dbReference type="Gene3D" id="3.30.565.10">
    <property type="entry name" value="Histidine kinase-like ATPase, C-terminal domain"/>
    <property type="match status" value="1"/>
</dbReference>
<dbReference type="AlphaFoldDB" id="A0AAW4L5H9"/>
<dbReference type="GO" id="GO:0000155">
    <property type="term" value="F:phosphorelay sensor kinase activity"/>
    <property type="evidence" value="ECO:0007669"/>
    <property type="project" value="InterPro"/>
</dbReference>
<dbReference type="SMART" id="SM00387">
    <property type="entry name" value="HATPase_c"/>
    <property type="match status" value="1"/>
</dbReference>
<dbReference type="SMART" id="SM00448">
    <property type="entry name" value="REC"/>
    <property type="match status" value="1"/>
</dbReference>
<dbReference type="SMART" id="SM00388">
    <property type="entry name" value="HisKA"/>
    <property type="match status" value="1"/>
</dbReference>
<evidence type="ECO:0000256" key="1">
    <source>
        <dbReference type="ARBA" id="ARBA00000085"/>
    </source>
</evidence>
<keyword evidence="5" id="KW-0547">Nucleotide-binding</keyword>
<dbReference type="SUPFAM" id="SSF52172">
    <property type="entry name" value="CheY-like"/>
    <property type="match status" value="1"/>
</dbReference>
<keyword evidence="4" id="KW-0808">Transferase</keyword>
<dbReference type="PANTHER" id="PTHR43065">
    <property type="entry name" value="SENSOR HISTIDINE KINASE"/>
    <property type="match status" value="1"/>
</dbReference>
<dbReference type="Gene3D" id="1.10.287.130">
    <property type="match status" value="1"/>
</dbReference>
<dbReference type="Pfam" id="PF00989">
    <property type="entry name" value="PAS"/>
    <property type="match status" value="1"/>
</dbReference>
<feature type="domain" description="Histidine kinase" evidence="11">
    <location>
        <begin position="474"/>
        <end position="699"/>
    </location>
</feature>
<evidence type="ECO:0000256" key="6">
    <source>
        <dbReference type="ARBA" id="ARBA00022777"/>
    </source>
</evidence>
<dbReference type="SUPFAM" id="SSF55874">
    <property type="entry name" value="ATPase domain of HSP90 chaperone/DNA topoisomerase II/histidine kinase"/>
    <property type="match status" value="1"/>
</dbReference>
<keyword evidence="6" id="KW-0418">Kinase</keyword>
<dbReference type="EC" id="2.7.13.3" evidence="2"/>
<dbReference type="InterPro" id="IPR011006">
    <property type="entry name" value="CheY-like_superfamily"/>
</dbReference>
<dbReference type="SUPFAM" id="SSF55785">
    <property type="entry name" value="PYP-like sensor domain (PAS domain)"/>
    <property type="match status" value="3"/>
</dbReference>
<evidence type="ECO:0000259" key="12">
    <source>
        <dbReference type="PROSITE" id="PS50110"/>
    </source>
</evidence>
<evidence type="ECO:0000256" key="4">
    <source>
        <dbReference type="ARBA" id="ARBA00022679"/>
    </source>
</evidence>
<dbReference type="GO" id="GO:0005524">
    <property type="term" value="F:ATP binding"/>
    <property type="evidence" value="ECO:0007669"/>
    <property type="project" value="UniProtKB-KW"/>
</dbReference>
<dbReference type="Pfam" id="PF02518">
    <property type="entry name" value="HATPase_c"/>
    <property type="match status" value="1"/>
</dbReference>
<evidence type="ECO:0000256" key="2">
    <source>
        <dbReference type="ARBA" id="ARBA00012438"/>
    </source>
</evidence>
<evidence type="ECO:0000256" key="8">
    <source>
        <dbReference type="ARBA" id="ARBA00023012"/>
    </source>
</evidence>
<dbReference type="InterPro" id="IPR036890">
    <property type="entry name" value="HATPase_C_sf"/>
</dbReference>
<dbReference type="PANTHER" id="PTHR43065:SF42">
    <property type="entry name" value="TWO-COMPONENT SENSOR PPRA"/>
    <property type="match status" value="1"/>
</dbReference>
<feature type="domain" description="PAS" evidence="13">
    <location>
        <begin position="329"/>
        <end position="383"/>
    </location>
</feature>
<evidence type="ECO:0000313" key="14">
    <source>
        <dbReference type="EMBL" id="MBT0663471.1"/>
    </source>
</evidence>
<dbReference type="InterPro" id="IPR003594">
    <property type="entry name" value="HATPase_dom"/>
</dbReference>
<keyword evidence="10" id="KW-1133">Transmembrane helix</keyword>
<dbReference type="PROSITE" id="PS50109">
    <property type="entry name" value="HIS_KIN"/>
    <property type="match status" value="1"/>
</dbReference>
<comment type="catalytic activity">
    <reaction evidence="1">
        <text>ATP + protein L-histidine = ADP + protein N-phospho-L-histidine.</text>
        <dbReference type="EC" id="2.7.13.3"/>
    </reaction>
</comment>
<evidence type="ECO:0000256" key="9">
    <source>
        <dbReference type="PROSITE-ProRule" id="PRU00169"/>
    </source>
</evidence>
<dbReference type="InterPro" id="IPR003661">
    <property type="entry name" value="HisK_dim/P_dom"/>
</dbReference>
<protein>
    <recommendedName>
        <fullName evidence="2">histidine kinase</fullName>
        <ecNumber evidence="2">2.7.13.3</ecNumber>
    </recommendedName>
</protein>
<dbReference type="Pfam" id="PF13426">
    <property type="entry name" value="PAS_9"/>
    <property type="match status" value="1"/>
</dbReference>
<dbReference type="InterPro" id="IPR001789">
    <property type="entry name" value="Sig_transdc_resp-reg_receiver"/>
</dbReference>
<keyword evidence="7" id="KW-0067">ATP-binding</keyword>
<evidence type="ECO:0000259" key="13">
    <source>
        <dbReference type="PROSITE" id="PS50112"/>
    </source>
</evidence>
<dbReference type="InterPro" id="IPR000014">
    <property type="entry name" value="PAS"/>
</dbReference>
<keyword evidence="3 9" id="KW-0597">Phosphoprotein</keyword>
<dbReference type="Gene3D" id="3.40.50.2300">
    <property type="match status" value="1"/>
</dbReference>
<feature type="domain" description="PAS" evidence="13">
    <location>
        <begin position="81"/>
        <end position="151"/>
    </location>
</feature>
<dbReference type="PROSITE" id="PS50112">
    <property type="entry name" value="PAS"/>
    <property type="match status" value="3"/>
</dbReference>
<dbReference type="GO" id="GO:0006355">
    <property type="term" value="P:regulation of DNA-templated transcription"/>
    <property type="evidence" value="ECO:0007669"/>
    <property type="project" value="InterPro"/>
</dbReference>
<keyword evidence="8" id="KW-0902">Two-component regulatory system</keyword>
<evidence type="ECO:0000256" key="5">
    <source>
        <dbReference type="ARBA" id="ARBA00022741"/>
    </source>
</evidence>
<dbReference type="RefSeq" id="WP_214170209.1">
    <property type="nucleotide sequence ID" value="NZ_JAHCVJ010000001.1"/>
</dbReference>
<dbReference type="InterPro" id="IPR005467">
    <property type="entry name" value="His_kinase_dom"/>
</dbReference>
<evidence type="ECO:0000256" key="7">
    <source>
        <dbReference type="ARBA" id="ARBA00022840"/>
    </source>
</evidence>
<dbReference type="CDD" id="cd00082">
    <property type="entry name" value="HisKA"/>
    <property type="match status" value="1"/>
</dbReference>
<dbReference type="InterPro" id="IPR013767">
    <property type="entry name" value="PAS_fold"/>
</dbReference>
<gene>
    <name evidence="14" type="ORF">KI809_04070</name>
</gene>
<dbReference type="InterPro" id="IPR004358">
    <property type="entry name" value="Sig_transdc_His_kin-like_C"/>
</dbReference>
<organism evidence="14 15">
    <name type="scientific">Geoanaerobacter pelophilus</name>
    <dbReference type="NCBI Taxonomy" id="60036"/>
    <lineage>
        <taxon>Bacteria</taxon>
        <taxon>Pseudomonadati</taxon>
        <taxon>Thermodesulfobacteriota</taxon>
        <taxon>Desulfuromonadia</taxon>
        <taxon>Geobacterales</taxon>
        <taxon>Geobacteraceae</taxon>
        <taxon>Geoanaerobacter</taxon>
    </lineage>
</organism>
<comment type="caution">
    <text evidence="14">The sequence shown here is derived from an EMBL/GenBank/DDBJ whole genome shotgun (WGS) entry which is preliminary data.</text>
</comment>
<keyword evidence="10" id="KW-0812">Transmembrane</keyword>
<sequence length="841" mass="94514">MTDKRGATARYIPSRPAFKIVLIYSVVSSLWILLSDRMLSQFVTDKELITLLATIKGWFFVLVTAILLYGLISRLAARIGVVKELKTILDTTRDGFYVSDMEGRFLEVNNAYCSMLGYSREQLLSMQISDVEACESSDEVVEHCRAIIDKGYDCFESVHRRSDGSLLDLEASVNYSSDRGGIFYSFVRDISERKHAEAVLREKDEQLQMAIFSLDRIVDSIFWLDHEGRFCRVNDAACLMLGYSREEFLQMSVMDIDPGFPTGKWSEHWQELAEKGGQRVETIHRAKDGRLIDVEVMANFVKFQGKEYNCAVARDMSERRQALRELAASESKFRSLFENMGEGVALHRIVRDSTGAIVNYRIVDANPAYESIIGLSRSTVIGKLATEAYSTESPPYLDEFLTPISTGAPLNFETYFESMGKYFSISAIKWEDEGFATIFSDVTLRKRAEEEKRLLEDKMRHSQKLESLGVLAGGIAHDFNNILTAVIGNADIALMQISPESPIVENLRRIESAATRATDLARQMLAYSGKGKFVIESIDMNRLIEEMGHMLEVSISKKAVLSFSLTRPLPLVEADATQLRQVLMNLVINASEAIGERSGVISIATGSMECNSAFLRDVWLEDNLPGGVYVYVEVSDNGCGMDKETMKRIFDPFFTTKFTGRGLGMAAVLGIIRGHKGLIKIYSEPGQGSVFKILLPSTSKPEEQANETRDARESWQGRGLVLFVDDEETVCDIGSEMLKMLGFEVITALDGREALDVFQRHPEISLVIIDLMMPHLDGEQTFTELRKLRPDLKVIMSSGYNEQEVTQRFLGKGISGFIQKPYRLSDLETVIKKISFESREA</sequence>
<feature type="transmembrane region" description="Helical" evidence="10">
    <location>
        <begin position="17"/>
        <end position="36"/>
    </location>
</feature>
<reference evidence="14 15" key="1">
    <citation type="submission" date="2021-05" db="EMBL/GenBank/DDBJ databases">
        <title>The draft genome of Geobacter pelophilus DSM 12255.</title>
        <authorList>
            <person name="Xu Z."/>
            <person name="Masuda Y."/>
            <person name="Itoh H."/>
            <person name="Senoo K."/>
        </authorList>
    </citation>
    <scope>NUCLEOTIDE SEQUENCE [LARGE SCALE GENOMIC DNA]</scope>
    <source>
        <strain evidence="14 15">DSM 12255</strain>
    </source>
</reference>
<proteinExistence type="predicted"/>
<evidence type="ECO:0000259" key="11">
    <source>
        <dbReference type="PROSITE" id="PS50109"/>
    </source>
</evidence>
<dbReference type="EMBL" id="JAHCVJ010000001">
    <property type="protein sequence ID" value="MBT0663471.1"/>
    <property type="molecule type" value="Genomic_DNA"/>
</dbReference>
<evidence type="ECO:0000256" key="10">
    <source>
        <dbReference type="SAM" id="Phobius"/>
    </source>
</evidence>
<dbReference type="NCBIfam" id="TIGR00229">
    <property type="entry name" value="sensory_box"/>
    <property type="match status" value="3"/>
</dbReference>
<dbReference type="Gene3D" id="3.30.450.20">
    <property type="entry name" value="PAS domain"/>
    <property type="match status" value="3"/>
</dbReference>
<dbReference type="Proteomes" id="UP000811899">
    <property type="component" value="Unassembled WGS sequence"/>
</dbReference>
<feature type="domain" description="PAS" evidence="13">
    <location>
        <begin position="214"/>
        <end position="254"/>
    </location>
</feature>
<accession>A0AAW4L5H9</accession>